<dbReference type="OrthoDB" id="9775677at2"/>
<evidence type="ECO:0000313" key="2">
    <source>
        <dbReference type="Proteomes" id="UP000014975"/>
    </source>
</evidence>
<reference evidence="1 2" key="1">
    <citation type="journal article" date="2013" name="Genome Announc.">
        <title>Draft genome sequences for three mercury-methylating, sulfate-reducing bacteria.</title>
        <authorList>
            <person name="Brown S.D."/>
            <person name="Hurt R.A.Jr."/>
            <person name="Gilmour C.C."/>
            <person name="Elias D.A."/>
        </authorList>
    </citation>
    <scope>NUCLEOTIDE SEQUENCE [LARGE SCALE GENOMIC DNA]</scope>
    <source>
        <strain evidence="1 2">DSM 16529</strain>
    </source>
</reference>
<dbReference type="eggNOG" id="ENOG50318M2">
    <property type="taxonomic scope" value="Bacteria"/>
</dbReference>
<comment type="caution">
    <text evidence="1">The sequence shown here is derived from an EMBL/GenBank/DDBJ whole genome shotgun (WGS) entry which is preliminary data.</text>
</comment>
<keyword evidence="2" id="KW-1185">Reference proteome</keyword>
<dbReference type="AlphaFoldDB" id="S7T4S4"/>
<dbReference type="RefSeq" id="WP_020887652.1">
    <property type="nucleotide sequence ID" value="NZ_ATHI01000028.1"/>
</dbReference>
<gene>
    <name evidence="1" type="ORF">dsat_0955</name>
</gene>
<protein>
    <submittedName>
        <fullName evidence="1">Uncharacterized protein</fullName>
    </submittedName>
</protein>
<dbReference type="EMBL" id="ATHI01000028">
    <property type="protein sequence ID" value="EPR31631.1"/>
    <property type="molecule type" value="Genomic_DNA"/>
</dbReference>
<evidence type="ECO:0000313" key="1">
    <source>
        <dbReference type="EMBL" id="EPR31631.1"/>
    </source>
</evidence>
<dbReference type="Proteomes" id="UP000014975">
    <property type="component" value="Unassembled WGS sequence"/>
</dbReference>
<dbReference type="PATRIC" id="fig|1121439.3.peg.2323"/>
<sequence>MRMQTSLGRTVLPLLGGPFMDAGEARSIRPCPACAVDAVDGLGCYGARIRMTGNAFRPGDRLLLHGFRNQSTGEENAVRAEVVRCADDLVWLAFDEELPDAFLPMQDLMVSQLLPLCPGI</sequence>
<name>S7T4S4_9BACT</name>
<proteinExistence type="predicted"/>
<accession>S7T4S4</accession>
<organism evidence="1 2">
    <name type="scientific">Alkalidesulfovibrio alkalitolerans DSM 16529</name>
    <dbReference type="NCBI Taxonomy" id="1121439"/>
    <lineage>
        <taxon>Bacteria</taxon>
        <taxon>Pseudomonadati</taxon>
        <taxon>Thermodesulfobacteriota</taxon>
        <taxon>Desulfovibrionia</taxon>
        <taxon>Desulfovibrionales</taxon>
        <taxon>Desulfovibrionaceae</taxon>
        <taxon>Alkalidesulfovibrio</taxon>
    </lineage>
</organism>